<dbReference type="GO" id="GO:0015627">
    <property type="term" value="C:type II protein secretion system complex"/>
    <property type="evidence" value="ECO:0007669"/>
    <property type="project" value="InterPro"/>
</dbReference>
<comment type="subcellular location">
    <subcellularLocation>
        <location evidence="1">Cell inner membrane</location>
        <topology evidence="1">Single-pass membrane protein</topology>
    </subcellularLocation>
</comment>
<dbReference type="InterPro" id="IPR045584">
    <property type="entry name" value="Pilin-like"/>
</dbReference>
<keyword evidence="7" id="KW-1133">Transmembrane helix</keyword>
<evidence type="ECO:0000256" key="1">
    <source>
        <dbReference type="ARBA" id="ARBA00004377"/>
    </source>
</evidence>
<comment type="similarity">
    <text evidence="9">Belongs to the GSP H family.</text>
</comment>
<keyword evidence="13" id="KW-1185">Reference proteome</keyword>
<evidence type="ECO:0000256" key="10">
    <source>
        <dbReference type="ARBA" id="ARBA00030775"/>
    </source>
</evidence>
<dbReference type="RefSeq" id="WP_164210900.1">
    <property type="nucleotide sequence ID" value="NZ_JAAGSC010000039.1"/>
</dbReference>
<evidence type="ECO:0000256" key="8">
    <source>
        <dbReference type="ARBA" id="ARBA00023136"/>
    </source>
</evidence>
<dbReference type="PROSITE" id="PS00409">
    <property type="entry name" value="PROKAR_NTER_METHYL"/>
    <property type="match status" value="1"/>
</dbReference>
<gene>
    <name evidence="12" type="ORF">G3I74_07020</name>
</gene>
<keyword evidence="3" id="KW-1003">Cell membrane</keyword>
<comment type="caution">
    <text evidence="12">The sequence shown here is derived from an EMBL/GenBank/DDBJ whole genome shotgun (WGS) entry which is preliminary data.</text>
</comment>
<dbReference type="Pfam" id="PF12019">
    <property type="entry name" value="GspH"/>
    <property type="match status" value="1"/>
</dbReference>
<dbReference type="EMBL" id="JAAGSC010000039">
    <property type="protein sequence ID" value="NDY95473.1"/>
    <property type="molecule type" value="Genomic_DNA"/>
</dbReference>
<dbReference type="NCBIfam" id="TIGR02532">
    <property type="entry name" value="IV_pilin_GFxxxE"/>
    <property type="match status" value="1"/>
</dbReference>
<accession>A0A845UUG9</accession>
<organism evidence="12 13">
    <name type="scientific">Wenzhouxiangella limi</name>
    <dbReference type="NCBI Taxonomy" id="2707351"/>
    <lineage>
        <taxon>Bacteria</taxon>
        <taxon>Pseudomonadati</taxon>
        <taxon>Pseudomonadota</taxon>
        <taxon>Gammaproteobacteria</taxon>
        <taxon>Chromatiales</taxon>
        <taxon>Wenzhouxiangellaceae</taxon>
        <taxon>Wenzhouxiangella</taxon>
    </lineage>
</organism>
<dbReference type="Gene3D" id="3.55.40.10">
    <property type="entry name" value="minor pseudopilin epsh domain"/>
    <property type="match status" value="1"/>
</dbReference>
<evidence type="ECO:0000256" key="9">
    <source>
        <dbReference type="ARBA" id="ARBA00025772"/>
    </source>
</evidence>
<evidence type="ECO:0000259" key="11">
    <source>
        <dbReference type="Pfam" id="PF12019"/>
    </source>
</evidence>
<evidence type="ECO:0000313" key="13">
    <source>
        <dbReference type="Proteomes" id="UP000484885"/>
    </source>
</evidence>
<protein>
    <recommendedName>
        <fullName evidence="2">Type II secretion system protein H</fullName>
    </recommendedName>
    <alternativeName>
        <fullName evidence="10">General secretion pathway protein H</fullName>
    </alternativeName>
</protein>
<keyword evidence="4" id="KW-0488">Methylation</keyword>
<feature type="domain" description="General secretion pathway GspH" evidence="11">
    <location>
        <begin position="44"/>
        <end position="159"/>
    </location>
</feature>
<keyword evidence="6" id="KW-0812">Transmembrane</keyword>
<evidence type="ECO:0000313" key="12">
    <source>
        <dbReference type="EMBL" id="NDY95473.1"/>
    </source>
</evidence>
<dbReference type="Pfam" id="PF07963">
    <property type="entry name" value="N_methyl"/>
    <property type="match status" value="1"/>
</dbReference>
<dbReference type="Proteomes" id="UP000484885">
    <property type="component" value="Unassembled WGS sequence"/>
</dbReference>
<dbReference type="InterPro" id="IPR022346">
    <property type="entry name" value="T2SS_GspH"/>
</dbReference>
<evidence type="ECO:0000256" key="5">
    <source>
        <dbReference type="ARBA" id="ARBA00022519"/>
    </source>
</evidence>
<evidence type="ECO:0000256" key="2">
    <source>
        <dbReference type="ARBA" id="ARBA00021549"/>
    </source>
</evidence>
<dbReference type="AlphaFoldDB" id="A0A845UUG9"/>
<dbReference type="SUPFAM" id="SSF54523">
    <property type="entry name" value="Pili subunits"/>
    <property type="match status" value="1"/>
</dbReference>
<evidence type="ECO:0000256" key="7">
    <source>
        <dbReference type="ARBA" id="ARBA00022989"/>
    </source>
</evidence>
<evidence type="ECO:0000256" key="3">
    <source>
        <dbReference type="ARBA" id="ARBA00022475"/>
    </source>
</evidence>
<reference evidence="12 13" key="1">
    <citation type="submission" date="2020-02" db="EMBL/GenBank/DDBJ databases">
        <authorList>
            <person name="Zhang X.-Y."/>
        </authorList>
    </citation>
    <scope>NUCLEOTIDE SEQUENCE [LARGE SCALE GENOMIC DNA]</scope>
    <source>
        <strain evidence="12 13">C33</strain>
    </source>
</reference>
<name>A0A845UUG9_9GAMM</name>
<proteinExistence type="inferred from homology"/>
<keyword evidence="5" id="KW-0997">Cell inner membrane</keyword>
<sequence length="174" mass="19391">MHKTKRGITLLELMVVLAVAGILVTVGVPAMADFVAENRVAAKTNLMMSHIQYARHSAVTRRANVVACPSQDRLACSGDNRWDRGWIIFIDRDNDRQPDSPEHILRVVEPEDRLLLHSAGRNRVRFQPMGGAFGTNLTIRVCDIRGQAEARAIVVSNPGRVRVRRSVDQAECEV</sequence>
<dbReference type="GO" id="GO:0015628">
    <property type="term" value="P:protein secretion by the type II secretion system"/>
    <property type="evidence" value="ECO:0007669"/>
    <property type="project" value="InterPro"/>
</dbReference>
<dbReference type="InterPro" id="IPR012902">
    <property type="entry name" value="N_methyl_site"/>
</dbReference>
<dbReference type="GO" id="GO:0005886">
    <property type="term" value="C:plasma membrane"/>
    <property type="evidence" value="ECO:0007669"/>
    <property type="project" value="UniProtKB-SubCell"/>
</dbReference>
<evidence type="ECO:0000256" key="4">
    <source>
        <dbReference type="ARBA" id="ARBA00022481"/>
    </source>
</evidence>
<keyword evidence="8" id="KW-0472">Membrane</keyword>
<evidence type="ECO:0000256" key="6">
    <source>
        <dbReference type="ARBA" id="ARBA00022692"/>
    </source>
</evidence>